<evidence type="ECO:0000256" key="2">
    <source>
        <dbReference type="ARBA" id="ARBA00004613"/>
    </source>
</evidence>
<protein>
    <recommendedName>
        <fullName evidence="4">Crinkler effector protein N-terminal domain-containing protein</fullName>
    </recommendedName>
</protein>
<dbReference type="Pfam" id="PF20147">
    <property type="entry name" value="Crinkler"/>
    <property type="match status" value="1"/>
</dbReference>
<sequence>MANGKPYNTLTAATVDVSSNDNISKLKKAVKAMCKPSLDRVAITGILVYKVDLNIEESRKLTTSLKQGSTINIDTYTGDSLDELVKLRRYFPRQPDEEVVHLIIDCTKSVNEIVDAALAKDVLRSNNTKRLSDPEKAVQALRERYGYTPRLGGYGGVFGNASKDDIYSQFYEGIDVDDKAKFIARDEIVTRLLNDLSTYRIMIVRSPPMTGKSSLAQLVEKRLKDQIEADTSGMPKRVFLLSMLSMGRGTGDWTFAEQFQKLMGGVSWDEFVVECIRVETYLIVDEAQVLYSSTGRIEDCRHRGEALWGVQKWTRQRQGNLKLLAFATYGYDGAWDSSNLAVELYSPSEDLPSGARWGLEDIRFTETEFQEYTERFFVRYTKENLSTKDIDQLRTEIWRATLGHPGFVAVIYDLLRKQFDSTFRSRNPDKKRLPVTVSQIFVYMRSGEFAVGLQNVRASKTFDNLTAEQKTICDLVLASSQGIVLSRLPHSHEQAIIQLFKTFVLSLYGDPTSPTSTVNFAAPILRVVYLQKRYGKVIKASNPVTNFREFIIGVFKNMIQEHLALSLGKGEDGLYERTWQMEFFRSASQILPEGDVVSPDFGALLGTDGRLDFWVGGDKRWAVELLRDGKRLKEHEARWDDSYACLIQEANDYALLDIRSQRMRPRGTRNRHPQAVTVLYSDDYSSVEIMLPGETTTTDVTLSCNSNRT</sequence>
<dbReference type="AlphaFoldDB" id="A0A261XT26"/>
<keyword evidence="3" id="KW-0964">Secreted</keyword>
<comment type="caution">
    <text evidence="5">The sequence shown here is derived from an EMBL/GenBank/DDBJ whole genome shotgun (WGS) entry which is preliminary data.</text>
</comment>
<accession>A0A261XT26</accession>
<feature type="domain" description="Crinkler effector protein N-terminal" evidence="4">
    <location>
        <begin position="12"/>
        <end position="104"/>
    </location>
</feature>
<evidence type="ECO:0000313" key="5">
    <source>
        <dbReference type="EMBL" id="OZJ01515.1"/>
    </source>
</evidence>
<dbReference type="OrthoDB" id="2364732at2759"/>
<evidence type="ECO:0000256" key="1">
    <source>
        <dbReference type="ARBA" id="ARBA00004340"/>
    </source>
</evidence>
<name>A0A261XT26_9FUNG</name>
<keyword evidence="6" id="KW-1185">Reference proteome</keyword>
<dbReference type="Proteomes" id="UP000242875">
    <property type="component" value="Unassembled WGS sequence"/>
</dbReference>
<gene>
    <name evidence="5" type="ORF">BZG36_05572</name>
</gene>
<proteinExistence type="predicted"/>
<dbReference type="EMBL" id="MVBO01000322">
    <property type="protein sequence ID" value="OZJ01515.1"/>
    <property type="molecule type" value="Genomic_DNA"/>
</dbReference>
<reference evidence="5 6" key="1">
    <citation type="journal article" date="2017" name="Mycologia">
        <title>Bifiguratus adelaidae, gen. et sp. nov., a new member of Mucoromycotina in endophytic and soil-dwelling habitats.</title>
        <authorList>
            <person name="Torres-Cruz T.J."/>
            <person name="Billingsley Tobias T.L."/>
            <person name="Almatruk M."/>
            <person name="Hesse C."/>
            <person name="Kuske C.R."/>
            <person name="Desiro A."/>
            <person name="Benucci G.M."/>
            <person name="Bonito G."/>
            <person name="Stajich J.E."/>
            <person name="Dunlap C."/>
            <person name="Arnold A.E."/>
            <person name="Porras-Alfaro A."/>
        </authorList>
    </citation>
    <scope>NUCLEOTIDE SEQUENCE [LARGE SCALE GENOMIC DNA]</scope>
    <source>
        <strain evidence="5 6">AZ0501</strain>
    </source>
</reference>
<evidence type="ECO:0000313" key="6">
    <source>
        <dbReference type="Proteomes" id="UP000242875"/>
    </source>
</evidence>
<dbReference type="GO" id="GO:0005576">
    <property type="term" value="C:extracellular region"/>
    <property type="evidence" value="ECO:0007669"/>
    <property type="project" value="UniProtKB-SubCell"/>
</dbReference>
<comment type="subcellular location">
    <subcellularLocation>
        <location evidence="1">Host cell</location>
    </subcellularLocation>
    <subcellularLocation>
        <location evidence="2">Secreted</location>
    </subcellularLocation>
</comment>
<evidence type="ECO:0000259" key="4">
    <source>
        <dbReference type="Pfam" id="PF20147"/>
    </source>
</evidence>
<evidence type="ECO:0000256" key="3">
    <source>
        <dbReference type="ARBA" id="ARBA00022525"/>
    </source>
</evidence>
<organism evidence="5 6">
    <name type="scientific">Bifiguratus adelaidae</name>
    <dbReference type="NCBI Taxonomy" id="1938954"/>
    <lineage>
        <taxon>Eukaryota</taxon>
        <taxon>Fungi</taxon>
        <taxon>Fungi incertae sedis</taxon>
        <taxon>Mucoromycota</taxon>
        <taxon>Mucoromycotina</taxon>
        <taxon>Endogonomycetes</taxon>
        <taxon>Endogonales</taxon>
        <taxon>Endogonales incertae sedis</taxon>
        <taxon>Bifiguratus</taxon>
    </lineage>
</organism>
<dbReference type="InterPro" id="IPR045379">
    <property type="entry name" value="Crinkler_N"/>
</dbReference>
<dbReference type="GO" id="GO:0043657">
    <property type="term" value="C:host cell"/>
    <property type="evidence" value="ECO:0007669"/>
    <property type="project" value="UniProtKB-SubCell"/>
</dbReference>